<dbReference type="Proteomes" id="UP000814140">
    <property type="component" value="Unassembled WGS sequence"/>
</dbReference>
<keyword evidence="2" id="KW-1185">Reference proteome</keyword>
<reference evidence="1" key="2">
    <citation type="journal article" date="2022" name="New Phytol.">
        <title>Evolutionary transition to the ectomycorrhizal habit in the genomes of a hyperdiverse lineage of mushroom-forming fungi.</title>
        <authorList>
            <person name="Looney B."/>
            <person name="Miyauchi S."/>
            <person name="Morin E."/>
            <person name="Drula E."/>
            <person name="Courty P.E."/>
            <person name="Kohler A."/>
            <person name="Kuo A."/>
            <person name="LaButti K."/>
            <person name="Pangilinan J."/>
            <person name="Lipzen A."/>
            <person name="Riley R."/>
            <person name="Andreopoulos W."/>
            <person name="He G."/>
            <person name="Johnson J."/>
            <person name="Nolan M."/>
            <person name="Tritt A."/>
            <person name="Barry K.W."/>
            <person name="Grigoriev I.V."/>
            <person name="Nagy L.G."/>
            <person name="Hibbett D."/>
            <person name="Henrissat B."/>
            <person name="Matheny P.B."/>
            <person name="Labbe J."/>
            <person name="Martin F.M."/>
        </authorList>
    </citation>
    <scope>NUCLEOTIDE SEQUENCE</scope>
    <source>
        <strain evidence="1">HHB10654</strain>
    </source>
</reference>
<proteinExistence type="predicted"/>
<gene>
    <name evidence="1" type="ORF">BV25DRAFT_1658667</name>
</gene>
<name>A0ACB8SIG1_9AGAM</name>
<protein>
    <submittedName>
        <fullName evidence="1">Uncharacterized protein</fullName>
    </submittedName>
</protein>
<dbReference type="EMBL" id="MU277272">
    <property type="protein sequence ID" value="KAI0056062.1"/>
    <property type="molecule type" value="Genomic_DNA"/>
</dbReference>
<accession>A0ACB8SIG1</accession>
<evidence type="ECO:0000313" key="1">
    <source>
        <dbReference type="EMBL" id="KAI0056062.1"/>
    </source>
</evidence>
<comment type="caution">
    <text evidence="1">The sequence shown here is derived from an EMBL/GenBank/DDBJ whole genome shotgun (WGS) entry which is preliminary data.</text>
</comment>
<organism evidence="1 2">
    <name type="scientific">Artomyces pyxidatus</name>
    <dbReference type="NCBI Taxonomy" id="48021"/>
    <lineage>
        <taxon>Eukaryota</taxon>
        <taxon>Fungi</taxon>
        <taxon>Dikarya</taxon>
        <taxon>Basidiomycota</taxon>
        <taxon>Agaricomycotina</taxon>
        <taxon>Agaricomycetes</taxon>
        <taxon>Russulales</taxon>
        <taxon>Auriscalpiaceae</taxon>
        <taxon>Artomyces</taxon>
    </lineage>
</organism>
<evidence type="ECO:0000313" key="2">
    <source>
        <dbReference type="Proteomes" id="UP000814140"/>
    </source>
</evidence>
<reference evidence="1" key="1">
    <citation type="submission" date="2021-03" db="EMBL/GenBank/DDBJ databases">
        <authorList>
            <consortium name="DOE Joint Genome Institute"/>
            <person name="Ahrendt S."/>
            <person name="Looney B.P."/>
            <person name="Miyauchi S."/>
            <person name="Morin E."/>
            <person name="Drula E."/>
            <person name="Courty P.E."/>
            <person name="Chicoki N."/>
            <person name="Fauchery L."/>
            <person name="Kohler A."/>
            <person name="Kuo A."/>
            <person name="Labutti K."/>
            <person name="Pangilinan J."/>
            <person name="Lipzen A."/>
            <person name="Riley R."/>
            <person name="Andreopoulos W."/>
            <person name="He G."/>
            <person name="Johnson J."/>
            <person name="Barry K.W."/>
            <person name="Grigoriev I.V."/>
            <person name="Nagy L."/>
            <person name="Hibbett D."/>
            <person name="Henrissat B."/>
            <person name="Matheny P.B."/>
            <person name="Labbe J."/>
            <person name="Martin F."/>
        </authorList>
    </citation>
    <scope>NUCLEOTIDE SEQUENCE</scope>
    <source>
        <strain evidence="1">HHB10654</strain>
    </source>
</reference>
<sequence length="152" mass="16779">MRMEVKLAPTGSSAHPPRCGWRERWQGEETLAITKKGYGTSVAYLSGRSRNRSAVASRGAMAESNCDSELKLEKRGSGWVCVVGSEAIQVGVETRWRWGRVLCVRWTAAITGLETRARGQGGSRLVGVEAYGTRKLKNWGPILSGIDFWEHL</sequence>